<evidence type="ECO:0000313" key="4">
    <source>
        <dbReference type="EMBL" id="SKC10274.1"/>
    </source>
</evidence>
<sequence>MRIVYKALAALALSALATAVHAQQYPEKPIRLVVPFPPGGGTDVVARVIAQKLGESTGWTLVADNKPGSGGSVGLSLAGKAAPDGYTVVLAQNANLVINPILGKANYDPIKDFAPIGLVASAPQVLVVAKDSPLKTVEDLIAAAKAKDGKLTFASPGVGTSSHLAGELIQQIAGVKFRHVPYKGAAQALPDLLGGRVEIYISSVPSAMVQIKEGVLRPIAVFATKRDADLPDVPTFEEKGLKNSEAVTWWGLAAPAGVPAPIVARINTELNKVLKQPDTRSKLRSAGAEALGGSSEEFGALIKSDVPKWTAVIKAADVKVAD</sequence>
<comment type="similarity">
    <text evidence="1">Belongs to the UPF0065 (bug) family.</text>
</comment>
<reference evidence="3 5" key="1">
    <citation type="submission" date="2015-10" db="EMBL/GenBank/DDBJ databases">
        <title>Draft genome of Bosea thiooxidans.</title>
        <authorList>
            <person name="Wang X."/>
        </authorList>
    </citation>
    <scope>NUCLEOTIDE SEQUENCE [LARGE SCALE GENOMIC DNA]</scope>
    <source>
        <strain evidence="3 5">CGMCC 9174</strain>
    </source>
</reference>
<evidence type="ECO:0000313" key="3">
    <source>
        <dbReference type="EMBL" id="KQK32239.1"/>
    </source>
</evidence>
<reference evidence="4 6" key="2">
    <citation type="submission" date="2017-02" db="EMBL/GenBank/DDBJ databases">
        <authorList>
            <person name="Peterson S.W."/>
        </authorList>
    </citation>
    <scope>NUCLEOTIDE SEQUENCE [LARGE SCALE GENOMIC DNA]</scope>
    <source>
        <strain evidence="4 6">DSM 9653</strain>
    </source>
</reference>
<dbReference type="InterPro" id="IPR042100">
    <property type="entry name" value="Bug_dom1"/>
</dbReference>
<evidence type="ECO:0000256" key="2">
    <source>
        <dbReference type="SAM" id="SignalP"/>
    </source>
</evidence>
<name>A0A0Q3IBD1_9HYPH</name>
<evidence type="ECO:0000256" key="1">
    <source>
        <dbReference type="ARBA" id="ARBA00006987"/>
    </source>
</evidence>
<keyword evidence="4" id="KW-0675">Receptor</keyword>
<proteinExistence type="inferred from homology"/>
<keyword evidence="5" id="KW-1185">Reference proteome</keyword>
<gene>
    <name evidence="3" type="ORF">ARD30_00190</name>
    <name evidence="4" type="ORF">SAMN05660750_04255</name>
</gene>
<protein>
    <submittedName>
        <fullName evidence="3">LacI family transcriptional regulator</fullName>
    </submittedName>
    <submittedName>
        <fullName evidence="4">Tripartite-type tricarboxylate transporter, receptor component TctC</fullName>
    </submittedName>
</protein>
<dbReference type="PIRSF" id="PIRSF017082">
    <property type="entry name" value="YflP"/>
    <property type="match status" value="1"/>
</dbReference>
<feature type="chain" id="PRO_5014520388" evidence="2">
    <location>
        <begin position="23"/>
        <end position="322"/>
    </location>
</feature>
<dbReference type="PANTHER" id="PTHR42928">
    <property type="entry name" value="TRICARBOXYLATE-BINDING PROTEIN"/>
    <property type="match status" value="1"/>
</dbReference>
<evidence type="ECO:0000313" key="5">
    <source>
        <dbReference type="Proteomes" id="UP000051562"/>
    </source>
</evidence>
<dbReference type="Pfam" id="PF03401">
    <property type="entry name" value="TctC"/>
    <property type="match status" value="1"/>
</dbReference>
<evidence type="ECO:0000313" key="6">
    <source>
        <dbReference type="Proteomes" id="UP000190130"/>
    </source>
</evidence>
<dbReference type="STRING" id="53254.SAMN05660750_04255"/>
<dbReference type="OrthoDB" id="7250553at2"/>
<feature type="signal peptide" evidence="2">
    <location>
        <begin position="1"/>
        <end position="22"/>
    </location>
</feature>
<dbReference type="EMBL" id="LMAR01000001">
    <property type="protein sequence ID" value="KQK32239.1"/>
    <property type="molecule type" value="Genomic_DNA"/>
</dbReference>
<dbReference type="Proteomes" id="UP000051562">
    <property type="component" value="Unassembled WGS sequence"/>
</dbReference>
<organism evidence="3 5">
    <name type="scientific">Bosea thiooxidans</name>
    <dbReference type="NCBI Taxonomy" id="53254"/>
    <lineage>
        <taxon>Bacteria</taxon>
        <taxon>Pseudomonadati</taxon>
        <taxon>Pseudomonadota</taxon>
        <taxon>Alphaproteobacteria</taxon>
        <taxon>Hyphomicrobiales</taxon>
        <taxon>Boseaceae</taxon>
        <taxon>Bosea</taxon>
    </lineage>
</organism>
<dbReference type="SUPFAM" id="SSF53850">
    <property type="entry name" value="Periplasmic binding protein-like II"/>
    <property type="match status" value="1"/>
</dbReference>
<keyword evidence="2" id="KW-0732">Signal</keyword>
<dbReference type="AlphaFoldDB" id="A0A0Q3IBD1"/>
<dbReference type="RefSeq" id="WP_055726184.1">
    <property type="nucleotide sequence ID" value="NZ_FUYX01000014.1"/>
</dbReference>
<dbReference type="EMBL" id="FUYX01000014">
    <property type="protein sequence ID" value="SKC10274.1"/>
    <property type="molecule type" value="Genomic_DNA"/>
</dbReference>
<accession>A0A0Q3IBD1</accession>
<dbReference type="PANTHER" id="PTHR42928:SF5">
    <property type="entry name" value="BLR1237 PROTEIN"/>
    <property type="match status" value="1"/>
</dbReference>
<dbReference type="Proteomes" id="UP000190130">
    <property type="component" value="Unassembled WGS sequence"/>
</dbReference>
<dbReference type="Gene3D" id="3.40.190.10">
    <property type="entry name" value="Periplasmic binding protein-like II"/>
    <property type="match status" value="1"/>
</dbReference>
<dbReference type="Gene3D" id="3.40.190.150">
    <property type="entry name" value="Bordetella uptake gene, domain 1"/>
    <property type="match status" value="1"/>
</dbReference>
<dbReference type="CDD" id="cd13578">
    <property type="entry name" value="PBP2_Bug27"/>
    <property type="match status" value="1"/>
</dbReference>
<dbReference type="InterPro" id="IPR005064">
    <property type="entry name" value="BUG"/>
</dbReference>